<dbReference type="InterPro" id="IPR036650">
    <property type="entry name" value="CAT_RNA-bd_dom_sf"/>
</dbReference>
<dbReference type="InterPro" id="IPR036634">
    <property type="entry name" value="PRD_sf"/>
</dbReference>
<dbReference type="InterPro" id="IPR011608">
    <property type="entry name" value="PRD"/>
</dbReference>
<dbReference type="SUPFAM" id="SSF63520">
    <property type="entry name" value="PTS-regulatory domain, PRD"/>
    <property type="match status" value="2"/>
</dbReference>
<feature type="domain" description="PRD" evidence="2">
    <location>
        <begin position="74"/>
        <end position="179"/>
    </location>
</feature>
<dbReference type="SMART" id="SM01061">
    <property type="entry name" value="CAT_RBD"/>
    <property type="match status" value="1"/>
</dbReference>
<dbReference type="RefSeq" id="WP_277539495.1">
    <property type="nucleotide sequence ID" value="NZ_JAPDIA010000009.1"/>
</dbReference>
<dbReference type="InterPro" id="IPR050661">
    <property type="entry name" value="BglG_antiterminators"/>
</dbReference>
<dbReference type="Pfam" id="PF00874">
    <property type="entry name" value="PRD"/>
    <property type="match status" value="2"/>
</dbReference>
<dbReference type="PANTHER" id="PTHR30185">
    <property type="entry name" value="CRYPTIC BETA-GLUCOSIDE BGL OPERON ANTITERMINATOR"/>
    <property type="match status" value="1"/>
</dbReference>
<reference evidence="3" key="1">
    <citation type="submission" date="2022-10" db="EMBL/GenBank/DDBJ databases">
        <title>Comparative genomic analysis of Cohnella hashimotonis sp. nov., isolated from the International Space Station.</title>
        <authorList>
            <person name="Simpson A."/>
            <person name="Venkateswaran K."/>
        </authorList>
    </citation>
    <scope>NUCLEOTIDE SEQUENCE</scope>
    <source>
        <strain evidence="3">DSM 28161</strain>
    </source>
</reference>
<dbReference type="Pfam" id="PF03123">
    <property type="entry name" value="CAT_RBD"/>
    <property type="match status" value="1"/>
</dbReference>
<evidence type="ECO:0000313" key="4">
    <source>
        <dbReference type="Proteomes" id="UP001153404"/>
    </source>
</evidence>
<feature type="domain" description="PRD" evidence="2">
    <location>
        <begin position="180"/>
        <end position="283"/>
    </location>
</feature>
<dbReference type="PANTHER" id="PTHR30185:SF16">
    <property type="entry name" value="PROTEIN GLCT"/>
    <property type="match status" value="1"/>
</dbReference>
<evidence type="ECO:0000259" key="2">
    <source>
        <dbReference type="PROSITE" id="PS51372"/>
    </source>
</evidence>
<sequence length="283" mass="32327">MIGKERQRIDRIVGNNVILTVDPRTTNEYVLFGKGLGFASKGLEWISTTDPRIEKRYRLDDRQPIKEFQDLIENIDPEVILISEKIVENVKERLGTPVQPKVYFALPNHIQFALYRLQNGMDINNPFLHETKINFPQEYEIAAQAAVMISESFGVPIPEDEIGFLALHVHSCVGTASVGQLVKLTGLVNRIVEHIEHHKGFPLQRTSQDYARLVMHMRAVIERLMLGRRVINPIVSELKVNYPEAFALAADIAVLIEEEMNLHISQDEIGYMAIHLHRLFETS</sequence>
<dbReference type="PROSITE" id="PS51372">
    <property type="entry name" value="PRD_2"/>
    <property type="match status" value="2"/>
</dbReference>
<dbReference type="Gene3D" id="1.10.1790.10">
    <property type="entry name" value="PRD domain"/>
    <property type="match status" value="2"/>
</dbReference>
<accession>A0A9X4L0Y6</accession>
<dbReference type="Gene3D" id="2.30.24.10">
    <property type="entry name" value="CAT RNA-binding domain"/>
    <property type="match status" value="1"/>
</dbReference>
<evidence type="ECO:0000256" key="1">
    <source>
        <dbReference type="ARBA" id="ARBA00022737"/>
    </source>
</evidence>
<keyword evidence="1" id="KW-0677">Repeat</keyword>
<dbReference type="InterPro" id="IPR004341">
    <property type="entry name" value="CAT_RNA-bd_dom"/>
</dbReference>
<dbReference type="AlphaFoldDB" id="A0A9X4L0Y6"/>
<dbReference type="SUPFAM" id="SSF50151">
    <property type="entry name" value="SacY-like RNA-binding domain"/>
    <property type="match status" value="1"/>
</dbReference>
<comment type="caution">
    <text evidence="3">The sequence shown here is derived from an EMBL/GenBank/DDBJ whole genome shotgun (WGS) entry which is preliminary data.</text>
</comment>
<dbReference type="EMBL" id="JAPDIA010000009">
    <property type="protein sequence ID" value="MDG0814520.1"/>
    <property type="molecule type" value="Genomic_DNA"/>
</dbReference>
<organism evidence="3 4">
    <name type="scientific">Cohnella rhizosphaerae</name>
    <dbReference type="NCBI Taxonomy" id="1457232"/>
    <lineage>
        <taxon>Bacteria</taxon>
        <taxon>Bacillati</taxon>
        <taxon>Bacillota</taxon>
        <taxon>Bacilli</taxon>
        <taxon>Bacillales</taxon>
        <taxon>Paenibacillaceae</taxon>
        <taxon>Cohnella</taxon>
    </lineage>
</organism>
<gene>
    <name evidence="3" type="ORF">OMP40_38495</name>
</gene>
<dbReference type="GO" id="GO:0006355">
    <property type="term" value="P:regulation of DNA-templated transcription"/>
    <property type="evidence" value="ECO:0007669"/>
    <property type="project" value="InterPro"/>
</dbReference>
<keyword evidence="4" id="KW-1185">Reference proteome</keyword>
<dbReference type="Proteomes" id="UP001153404">
    <property type="component" value="Unassembled WGS sequence"/>
</dbReference>
<proteinExistence type="predicted"/>
<protein>
    <submittedName>
        <fullName evidence="3">PRD domain-containing protein</fullName>
    </submittedName>
</protein>
<dbReference type="GO" id="GO:0003723">
    <property type="term" value="F:RNA binding"/>
    <property type="evidence" value="ECO:0007669"/>
    <property type="project" value="InterPro"/>
</dbReference>
<evidence type="ECO:0000313" key="3">
    <source>
        <dbReference type="EMBL" id="MDG0814520.1"/>
    </source>
</evidence>
<name>A0A9X4L0Y6_9BACL</name>